<dbReference type="InterPro" id="IPR013087">
    <property type="entry name" value="Znf_C2H2_type"/>
</dbReference>
<dbReference type="Proteomes" id="UP001224890">
    <property type="component" value="Unassembled WGS sequence"/>
</dbReference>
<reference evidence="2" key="1">
    <citation type="submission" date="2021-06" db="EMBL/GenBank/DDBJ databases">
        <title>Comparative genomics, transcriptomics and evolutionary studies reveal genomic signatures of adaptation to plant cell wall in hemibiotrophic fungi.</title>
        <authorList>
            <consortium name="DOE Joint Genome Institute"/>
            <person name="Baroncelli R."/>
            <person name="Diaz J.F."/>
            <person name="Benocci T."/>
            <person name="Peng M."/>
            <person name="Battaglia E."/>
            <person name="Haridas S."/>
            <person name="Andreopoulos W."/>
            <person name="Labutti K."/>
            <person name="Pangilinan J."/>
            <person name="Floch G.L."/>
            <person name="Makela M.R."/>
            <person name="Henrissat B."/>
            <person name="Grigoriev I.V."/>
            <person name="Crouch J.A."/>
            <person name="De Vries R.P."/>
            <person name="Sukno S.A."/>
            <person name="Thon M.R."/>
        </authorList>
    </citation>
    <scope>NUCLEOTIDE SEQUENCE</scope>
    <source>
        <strain evidence="2">CBS 193.32</strain>
    </source>
</reference>
<organism evidence="2 3">
    <name type="scientific">Colletotrichum godetiae</name>
    <dbReference type="NCBI Taxonomy" id="1209918"/>
    <lineage>
        <taxon>Eukaryota</taxon>
        <taxon>Fungi</taxon>
        <taxon>Dikarya</taxon>
        <taxon>Ascomycota</taxon>
        <taxon>Pezizomycotina</taxon>
        <taxon>Sordariomycetes</taxon>
        <taxon>Hypocreomycetidae</taxon>
        <taxon>Glomerellales</taxon>
        <taxon>Glomerellaceae</taxon>
        <taxon>Colletotrichum</taxon>
        <taxon>Colletotrichum acutatum species complex</taxon>
    </lineage>
</organism>
<feature type="domain" description="C2H2-type" evidence="1">
    <location>
        <begin position="25"/>
        <end position="47"/>
    </location>
</feature>
<dbReference type="EMBL" id="JAHMHR010000018">
    <property type="protein sequence ID" value="KAK1676330.1"/>
    <property type="molecule type" value="Genomic_DNA"/>
</dbReference>
<dbReference type="AlphaFoldDB" id="A0AAJ0EYL0"/>
<comment type="caution">
    <text evidence="2">The sequence shown here is derived from an EMBL/GenBank/DDBJ whole genome shotgun (WGS) entry which is preliminary data.</text>
</comment>
<dbReference type="PROSITE" id="PS00028">
    <property type="entry name" value="ZINC_FINGER_C2H2_1"/>
    <property type="match status" value="2"/>
</dbReference>
<name>A0AAJ0EYL0_9PEZI</name>
<sequence>MSSSDSDSSPMLQSPDMGFVLELVCYHKDCNAHFDDDEDRHAHEQTHLTCTHCDRGFESVADRVDHEAAHLTCYYGYCGLQFETEELREEHEESEESAHFSGNFRCTICGEAWPDAIQWRVCEASHNPRRPEIYWVCSEASVIDAKPCNTSFTSEQRDNFVTHLSSRHDHRSHTPGQLPGHILEKFCFKHSGFWCGYCGKGLKYDSPDIKRGLEVRTIDQPLRLDHIQKHVLEDGAIEWHWPIPGV</sequence>
<evidence type="ECO:0000259" key="1">
    <source>
        <dbReference type="PROSITE" id="PS00028"/>
    </source>
</evidence>
<evidence type="ECO:0000313" key="2">
    <source>
        <dbReference type="EMBL" id="KAK1676330.1"/>
    </source>
</evidence>
<evidence type="ECO:0000313" key="3">
    <source>
        <dbReference type="Proteomes" id="UP001224890"/>
    </source>
</evidence>
<keyword evidence="3" id="KW-1185">Reference proteome</keyword>
<dbReference type="GeneID" id="85456814"/>
<dbReference type="SMART" id="SM00355">
    <property type="entry name" value="ZnF_C2H2"/>
    <property type="match status" value="4"/>
</dbReference>
<gene>
    <name evidence="2" type="ORF">BDP55DRAFT_631493</name>
</gene>
<dbReference type="RefSeq" id="XP_060430333.1">
    <property type="nucleotide sequence ID" value="XM_060572288.1"/>
</dbReference>
<accession>A0AAJ0EYL0</accession>
<protein>
    <recommendedName>
        <fullName evidence="1">C2H2-type domain-containing protein</fullName>
    </recommendedName>
</protein>
<feature type="domain" description="C2H2-type" evidence="1">
    <location>
        <begin position="50"/>
        <end position="70"/>
    </location>
</feature>
<proteinExistence type="predicted"/>